<reference evidence="1" key="1">
    <citation type="submission" date="2020-08" db="EMBL/GenBank/DDBJ databases">
        <title>Multicomponent nature underlies the extraordinary mechanical properties of spider dragline silk.</title>
        <authorList>
            <person name="Kono N."/>
            <person name="Nakamura H."/>
            <person name="Mori M."/>
            <person name="Yoshida Y."/>
            <person name="Ohtoshi R."/>
            <person name="Malay A.D."/>
            <person name="Moran D.A.P."/>
            <person name="Tomita M."/>
            <person name="Numata K."/>
            <person name="Arakawa K."/>
        </authorList>
    </citation>
    <scope>NUCLEOTIDE SEQUENCE</scope>
</reference>
<dbReference type="EMBL" id="BMAV01016919">
    <property type="protein sequence ID" value="GFY68195.1"/>
    <property type="molecule type" value="Genomic_DNA"/>
</dbReference>
<evidence type="ECO:0000313" key="1">
    <source>
        <dbReference type="EMBL" id="GFY68195.1"/>
    </source>
</evidence>
<dbReference type="AlphaFoldDB" id="A0A8X7CJR2"/>
<evidence type="ECO:0000313" key="2">
    <source>
        <dbReference type="Proteomes" id="UP000886998"/>
    </source>
</evidence>
<comment type="caution">
    <text evidence="1">The sequence shown here is derived from an EMBL/GenBank/DDBJ whole genome shotgun (WGS) entry which is preliminary data.</text>
</comment>
<evidence type="ECO:0008006" key="3">
    <source>
        <dbReference type="Google" id="ProtNLM"/>
    </source>
</evidence>
<organism evidence="1 2">
    <name type="scientific">Trichonephila inaurata madagascariensis</name>
    <dbReference type="NCBI Taxonomy" id="2747483"/>
    <lineage>
        <taxon>Eukaryota</taxon>
        <taxon>Metazoa</taxon>
        <taxon>Ecdysozoa</taxon>
        <taxon>Arthropoda</taxon>
        <taxon>Chelicerata</taxon>
        <taxon>Arachnida</taxon>
        <taxon>Araneae</taxon>
        <taxon>Araneomorphae</taxon>
        <taxon>Entelegynae</taxon>
        <taxon>Araneoidea</taxon>
        <taxon>Nephilidae</taxon>
        <taxon>Trichonephila</taxon>
        <taxon>Trichonephila inaurata</taxon>
    </lineage>
</organism>
<sequence length="102" mass="11283">MGISFTALWMGMPWRPSDCSTGNDLLRNACRTEKLSNACIGVSEKSVHLSVGCTTPKLEEHVLREFEEQPETSMRAVSANTNVSHMTVWRVLGAEGLQPYQA</sequence>
<keyword evidence="2" id="KW-1185">Reference proteome</keyword>
<dbReference type="Proteomes" id="UP000886998">
    <property type="component" value="Unassembled WGS sequence"/>
</dbReference>
<dbReference type="OrthoDB" id="6753189at2759"/>
<accession>A0A8X7CJR2</accession>
<protein>
    <recommendedName>
        <fullName evidence="3">Transposase</fullName>
    </recommendedName>
</protein>
<gene>
    <name evidence="1" type="ORF">TNIN_242471</name>
</gene>
<proteinExistence type="predicted"/>
<name>A0A8X7CJR2_9ARAC</name>